<dbReference type="AlphaFoldDB" id="R0D0G9"/>
<comment type="caution">
    <text evidence="1">The sequence shown here is derived from an EMBL/GenBank/DDBJ whole genome shotgun (WGS) entry which is preliminary data.</text>
</comment>
<sequence>MIDLTLFAQQGYDAEEDATVEFTHGSSAFVAWRVGRWLRQHGGIRPTQVFPESGYAVRVDGVKVEIPAGATGEPRIASA</sequence>
<evidence type="ECO:0000313" key="2">
    <source>
        <dbReference type="Proteomes" id="UP000013063"/>
    </source>
</evidence>
<reference evidence="1 2" key="1">
    <citation type="journal article" date="2013" name="Genome Announc.">
        <title>Draft Genome Sequence for Caulobacter sp. Strain OR37, a Bacterium Tolerant to Heavy Metals.</title>
        <authorList>
            <person name="Utturkar S.M."/>
            <person name="Bollmann A."/>
            <person name="Brzoska R.M."/>
            <person name="Klingeman D.M."/>
            <person name="Epstein S.E."/>
            <person name="Palumbo A.V."/>
            <person name="Brown S.D."/>
        </authorList>
    </citation>
    <scope>NUCLEOTIDE SEQUENCE [LARGE SCALE GENOMIC DNA]</scope>
    <source>
        <strain evidence="1 2">OR37</strain>
    </source>
</reference>
<dbReference type="STRING" id="1292034.OR37_01963"/>
<organism evidence="1 2">
    <name type="scientific">Caulobacter vibrioides OR37</name>
    <dbReference type="NCBI Taxonomy" id="1292034"/>
    <lineage>
        <taxon>Bacteria</taxon>
        <taxon>Pseudomonadati</taxon>
        <taxon>Pseudomonadota</taxon>
        <taxon>Alphaproteobacteria</taxon>
        <taxon>Caulobacterales</taxon>
        <taxon>Caulobacteraceae</taxon>
        <taxon>Caulobacter</taxon>
    </lineage>
</organism>
<protein>
    <submittedName>
        <fullName evidence="1">Uncharacterized protein</fullName>
    </submittedName>
</protein>
<dbReference type="OrthoDB" id="9894603at2"/>
<name>R0D0G9_CAUVI</name>
<dbReference type="PATRIC" id="fig|1292034.3.peg.1950"/>
<proteinExistence type="predicted"/>
<keyword evidence="2" id="KW-1185">Reference proteome</keyword>
<accession>R0D0G9</accession>
<evidence type="ECO:0000313" key="1">
    <source>
        <dbReference type="EMBL" id="ENZ82151.1"/>
    </source>
</evidence>
<dbReference type="EMBL" id="APMP01000009">
    <property type="protein sequence ID" value="ENZ82151.1"/>
    <property type="molecule type" value="Genomic_DNA"/>
</dbReference>
<dbReference type="RefSeq" id="WP_004618759.1">
    <property type="nucleotide sequence ID" value="NZ_APMP01000009.1"/>
</dbReference>
<gene>
    <name evidence="1" type="ORF">OR37_01963</name>
</gene>
<dbReference type="Proteomes" id="UP000013063">
    <property type="component" value="Unassembled WGS sequence"/>
</dbReference>